<evidence type="ECO:0000256" key="8">
    <source>
        <dbReference type="ARBA" id="ARBA00048617"/>
    </source>
</evidence>
<evidence type="ECO:0000256" key="3">
    <source>
        <dbReference type="ARBA" id="ARBA00013109"/>
    </source>
</evidence>
<evidence type="ECO:0000256" key="2">
    <source>
        <dbReference type="ARBA" id="ARBA00008133"/>
    </source>
</evidence>
<dbReference type="Gene3D" id="3.40.50.10090">
    <property type="match status" value="2"/>
</dbReference>
<dbReference type="GO" id="GO:0006782">
    <property type="term" value="P:protoporphyrinogen IX biosynthetic process"/>
    <property type="evidence" value="ECO:0007669"/>
    <property type="project" value="UniProtKB-UniRule"/>
</dbReference>
<evidence type="ECO:0000256" key="6">
    <source>
        <dbReference type="ARBA" id="ARBA00037589"/>
    </source>
</evidence>
<name>A0A256F3B0_9HYPH</name>
<dbReference type="InterPro" id="IPR003754">
    <property type="entry name" value="4pyrrol_synth_uPrphyn_synth"/>
</dbReference>
<feature type="domain" description="Tetrapyrrole biosynthesis uroporphyrinogen III synthase" evidence="10">
    <location>
        <begin position="25"/>
        <end position="238"/>
    </location>
</feature>
<keyword evidence="5 9" id="KW-0627">Porphyrin biosynthesis</keyword>
<dbReference type="EC" id="4.2.1.75" evidence="3 9"/>
<organism evidence="11 12">
    <name type="scientific">Brucella rhizosphaerae</name>
    <dbReference type="NCBI Taxonomy" id="571254"/>
    <lineage>
        <taxon>Bacteria</taxon>
        <taxon>Pseudomonadati</taxon>
        <taxon>Pseudomonadota</taxon>
        <taxon>Alphaproteobacteria</taxon>
        <taxon>Hyphomicrobiales</taxon>
        <taxon>Brucellaceae</taxon>
        <taxon>Brucella/Ochrobactrum group</taxon>
        <taxon>Brucella</taxon>
    </lineage>
</organism>
<dbReference type="GO" id="GO:0006780">
    <property type="term" value="P:uroporphyrinogen III biosynthetic process"/>
    <property type="evidence" value="ECO:0007669"/>
    <property type="project" value="UniProtKB-UniRule"/>
</dbReference>
<evidence type="ECO:0000256" key="7">
    <source>
        <dbReference type="ARBA" id="ARBA00040167"/>
    </source>
</evidence>
<keyword evidence="4 9" id="KW-0456">Lyase</keyword>
<dbReference type="NCBIfam" id="NF006621">
    <property type="entry name" value="PRK09189.1"/>
    <property type="match status" value="1"/>
</dbReference>
<comment type="pathway">
    <text evidence="1 9">Porphyrin-containing compound metabolism; protoporphyrin-IX biosynthesis; coproporphyrinogen-III from 5-aminolevulinate: step 3/4.</text>
</comment>
<evidence type="ECO:0000313" key="12">
    <source>
        <dbReference type="Proteomes" id="UP000216345"/>
    </source>
</evidence>
<dbReference type="CDD" id="cd06578">
    <property type="entry name" value="HemD"/>
    <property type="match status" value="1"/>
</dbReference>
<evidence type="ECO:0000256" key="4">
    <source>
        <dbReference type="ARBA" id="ARBA00023239"/>
    </source>
</evidence>
<dbReference type="OrthoDB" id="7163809at2"/>
<evidence type="ECO:0000256" key="9">
    <source>
        <dbReference type="RuleBase" id="RU366031"/>
    </source>
</evidence>
<accession>A0A256F3B0</accession>
<reference evidence="11 12" key="1">
    <citation type="submission" date="2017-07" db="EMBL/GenBank/DDBJ databases">
        <title>Phylogenetic study on the rhizospheric bacterium Ochrobactrum sp. A44.</title>
        <authorList>
            <person name="Krzyzanowska D.M."/>
            <person name="Ossowicki A."/>
            <person name="Rajewska M."/>
            <person name="Maciag T."/>
            <person name="Kaczynski Z."/>
            <person name="Czerwicka M."/>
            <person name="Jafra S."/>
        </authorList>
    </citation>
    <scope>NUCLEOTIDE SEQUENCE [LARGE SCALE GENOMIC DNA]</scope>
    <source>
        <strain evidence="11 12">PR17</strain>
    </source>
</reference>
<comment type="caution">
    <text evidence="11">The sequence shown here is derived from an EMBL/GenBank/DDBJ whole genome shotgun (WGS) entry which is preliminary data.</text>
</comment>
<dbReference type="GO" id="GO:0004852">
    <property type="term" value="F:uroporphyrinogen-III synthase activity"/>
    <property type="evidence" value="ECO:0007669"/>
    <property type="project" value="UniProtKB-UniRule"/>
</dbReference>
<evidence type="ECO:0000256" key="1">
    <source>
        <dbReference type="ARBA" id="ARBA00004772"/>
    </source>
</evidence>
<dbReference type="InterPro" id="IPR036108">
    <property type="entry name" value="4pyrrol_syn_uPrphyn_synt_sf"/>
</dbReference>
<comment type="similarity">
    <text evidence="2 9">Belongs to the uroporphyrinogen-III synthase family.</text>
</comment>
<dbReference type="PANTHER" id="PTHR38042:SF1">
    <property type="entry name" value="UROPORPHYRINOGEN-III SYNTHASE, CHLOROPLASTIC"/>
    <property type="match status" value="1"/>
</dbReference>
<comment type="catalytic activity">
    <reaction evidence="8 9">
        <text>hydroxymethylbilane = uroporphyrinogen III + H2O</text>
        <dbReference type="Rhea" id="RHEA:18965"/>
        <dbReference type="ChEBI" id="CHEBI:15377"/>
        <dbReference type="ChEBI" id="CHEBI:57308"/>
        <dbReference type="ChEBI" id="CHEBI:57845"/>
        <dbReference type="EC" id="4.2.1.75"/>
    </reaction>
</comment>
<evidence type="ECO:0000259" key="10">
    <source>
        <dbReference type="Pfam" id="PF02602"/>
    </source>
</evidence>
<dbReference type="AlphaFoldDB" id="A0A256F3B0"/>
<gene>
    <name evidence="11" type="ORF">CEV32_1766</name>
</gene>
<sequence length="244" mass="26547">MAEQRKTVIGCRVLITRPEPSASLTAEKLANLGFSPVSLPVSRTVALEFSIKNQSFDALAVTSSNTFRHVSDAQLEPLKTLPLFAVGEGTARAAQEAGFHTVIEGGGDAVRLAAKMAEHLSKGAEVLYLAGRVRQPIFEHRVLEAGLNMAVCDVYDVEAIDYSANEIKATLDKGPFVAVLLYSAVAAKLFVEMTQRIDIKFDTKAPFLCISERVAGCLPDDWRARALIADHPDEKGIFRLFSKL</sequence>
<dbReference type="PANTHER" id="PTHR38042">
    <property type="entry name" value="UROPORPHYRINOGEN-III SYNTHASE, CHLOROPLASTIC"/>
    <property type="match status" value="1"/>
</dbReference>
<dbReference type="Pfam" id="PF02602">
    <property type="entry name" value="HEM4"/>
    <property type="match status" value="1"/>
</dbReference>
<dbReference type="EMBL" id="NNRK01000034">
    <property type="protein sequence ID" value="OYR09337.1"/>
    <property type="molecule type" value="Genomic_DNA"/>
</dbReference>
<dbReference type="SUPFAM" id="SSF69618">
    <property type="entry name" value="HemD-like"/>
    <property type="match status" value="1"/>
</dbReference>
<evidence type="ECO:0000256" key="5">
    <source>
        <dbReference type="ARBA" id="ARBA00023244"/>
    </source>
</evidence>
<dbReference type="InterPro" id="IPR039793">
    <property type="entry name" value="UROS/Hem4"/>
</dbReference>
<dbReference type="UniPathway" id="UPA00251">
    <property type="reaction ID" value="UER00320"/>
</dbReference>
<protein>
    <recommendedName>
        <fullName evidence="7 9">Uroporphyrinogen-III synthase</fullName>
        <ecNumber evidence="3 9">4.2.1.75</ecNumber>
    </recommendedName>
</protein>
<dbReference type="RefSeq" id="WP_094578393.1">
    <property type="nucleotide sequence ID" value="NZ_JBHEEL010000003.1"/>
</dbReference>
<evidence type="ECO:0000313" key="11">
    <source>
        <dbReference type="EMBL" id="OYR09337.1"/>
    </source>
</evidence>
<keyword evidence="12" id="KW-1185">Reference proteome</keyword>
<comment type="function">
    <text evidence="6 9">Catalyzes cyclization of the linear tetrapyrrole, hydroxymethylbilane, to the macrocyclic uroporphyrinogen III.</text>
</comment>
<dbReference type="Proteomes" id="UP000216345">
    <property type="component" value="Unassembled WGS sequence"/>
</dbReference>
<proteinExistence type="inferred from homology"/>